<comment type="caution">
    <text evidence="2">The sequence shown here is derived from an EMBL/GenBank/DDBJ whole genome shotgun (WGS) entry which is preliminary data.</text>
</comment>
<dbReference type="RefSeq" id="WP_405385432.1">
    <property type="nucleotide sequence ID" value="NZ_JBJGEB010000002.1"/>
</dbReference>
<gene>
    <name evidence="2" type="ORF">ACI43T_02355</name>
</gene>
<keyword evidence="3" id="KW-1185">Reference proteome</keyword>
<protein>
    <submittedName>
        <fullName evidence="2">Uncharacterized protein</fullName>
    </submittedName>
</protein>
<organism evidence="2 3">
    <name type="scientific">Neisseria oralis</name>
    <dbReference type="NCBI Taxonomy" id="1107316"/>
    <lineage>
        <taxon>Bacteria</taxon>
        <taxon>Pseudomonadati</taxon>
        <taxon>Pseudomonadota</taxon>
        <taxon>Betaproteobacteria</taxon>
        <taxon>Neisseriales</taxon>
        <taxon>Neisseriaceae</taxon>
        <taxon>Neisseria</taxon>
    </lineage>
</organism>
<feature type="region of interest" description="Disordered" evidence="1">
    <location>
        <begin position="33"/>
        <end position="55"/>
    </location>
</feature>
<name>A0ABW8Q3B0_9NEIS</name>
<evidence type="ECO:0000256" key="1">
    <source>
        <dbReference type="SAM" id="MobiDB-lite"/>
    </source>
</evidence>
<accession>A0ABW8Q3B0</accession>
<dbReference type="Proteomes" id="UP001621964">
    <property type="component" value="Unassembled WGS sequence"/>
</dbReference>
<sequence>MNPVIPAQAGIQDVEFGKPFSRQVSVRAGLNSRLRGNGEKRNIKTGRLKKPADKN</sequence>
<proteinExistence type="predicted"/>
<reference evidence="2 3" key="1">
    <citation type="submission" date="2024-11" db="EMBL/GenBank/DDBJ databases">
        <authorList>
            <person name="Mikucki A.G."/>
            <person name="Kahler C.M."/>
        </authorList>
    </citation>
    <scope>NUCLEOTIDE SEQUENCE [LARGE SCALE GENOMIC DNA]</scope>
    <source>
        <strain evidence="2 3">EXNM717</strain>
    </source>
</reference>
<dbReference type="EMBL" id="JBJGEB010000002">
    <property type="protein sequence ID" value="MFK7641342.1"/>
    <property type="molecule type" value="Genomic_DNA"/>
</dbReference>
<evidence type="ECO:0000313" key="2">
    <source>
        <dbReference type="EMBL" id="MFK7641342.1"/>
    </source>
</evidence>
<evidence type="ECO:0000313" key="3">
    <source>
        <dbReference type="Proteomes" id="UP001621964"/>
    </source>
</evidence>